<keyword evidence="10 15" id="KW-0720">Serine protease</keyword>
<evidence type="ECO:0000259" key="16">
    <source>
        <dbReference type="PROSITE" id="PS51695"/>
    </source>
</evidence>
<dbReference type="GO" id="GO:0004252">
    <property type="term" value="F:serine-type endopeptidase activity"/>
    <property type="evidence" value="ECO:0007669"/>
    <property type="project" value="UniProtKB-UniRule"/>
</dbReference>
<keyword evidence="18" id="KW-1185">Reference proteome</keyword>
<dbReference type="SUPFAM" id="SSF54897">
    <property type="entry name" value="Protease propeptides/inhibitors"/>
    <property type="match status" value="1"/>
</dbReference>
<dbReference type="GO" id="GO:0046872">
    <property type="term" value="F:metal ion binding"/>
    <property type="evidence" value="ECO:0007669"/>
    <property type="project" value="UniProtKB-UniRule"/>
</dbReference>
<name>A0A9P6J5Z9_MORAP</name>
<dbReference type="CDD" id="cd04056">
    <property type="entry name" value="Peptidases_S53"/>
    <property type="match status" value="1"/>
</dbReference>
<evidence type="ECO:0000256" key="8">
    <source>
        <dbReference type="ARBA" id="ARBA00022729"/>
    </source>
</evidence>
<dbReference type="PANTHER" id="PTHR14218:SF15">
    <property type="entry name" value="TRIPEPTIDYL-PEPTIDASE 1"/>
    <property type="match status" value="1"/>
</dbReference>
<keyword evidence="6 15" id="KW-0645">Protease</keyword>
<evidence type="ECO:0000256" key="15">
    <source>
        <dbReference type="PROSITE-ProRule" id="PRU01032"/>
    </source>
</evidence>
<evidence type="ECO:0000313" key="17">
    <source>
        <dbReference type="EMBL" id="KAF9963495.1"/>
    </source>
</evidence>
<keyword evidence="12" id="KW-0843">Virulence</keyword>
<dbReference type="PROSITE" id="PS51695">
    <property type="entry name" value="SEDOLISIN"/>
    <property type="match status" value="1"/>
</dbReference>
<evidence type="ECO:0000256" key="10">
    <source>
        <dbReference type="ARBA" id="ARBA00022825"/>
    </source>
</evidence>
<feature type="binding site" evidence="15">
    <location>
        <position position="401"/>
    </location>
    <ligand>
        <name>Ca(2+)</name>
        <dbReference type="ChEBI" id="CHEBI:29108"/>
    </ligand>
</feature>
<evidence type="ECO:0000256" key="3">
    <source>
        <dbReference type="ARBA" id="ARBA00004239"/>
    </source>
</evidence>
<keyword evidence="8" id="KW-0732">Signal</keyword>
<dbReference type="PROSITE" id="PS00138">
    <property type="entry name" value="SUBTILASE_SER"/>
    <property type="match status" value="1"/>
</dbReference>
<dbReference type="InterPro" id="IPR036852">
    <property type="entry name" value="Peptidase_S8/S53_dom_sf"/>
</dbReference>
<keyword evidence="5" id="KW-0964">Secreted</keyword>
<dbReference type="InterPro" id="IPR050819">
    <property type="entry name" value="Tripeptidyl-peptidase_I"/>
</dbReference>
<dbReference type="PANTHER" id="PTHR14218">
    <property type="entry name" value="PROTEASE S8 TRIPEPTIDYL PEPTIDASE I CLN2"/>
    <property type="match status" value="1"/>
</dbReference>
<dbReference type="InterPro" id="IPR015366">
    <property type="entry name" value="S53_propep"/>
</dbReference>
<dbReference type="EC" id="3.4.14.10" evidence="4"/>
<dbReference type="SUPFAM" id="SSF52743">
    <property type="entry name" value="Subtilisin-like"/>
    <property type="match status" value="1"/>
</dbReference>
<feature type="binding site" evidence="15">
    <location>
        <position position="383"/>
    </location>
    <ligand>
        <name>Ca(2+)</name>
        <dbReference type="ChEBI" id="CHEBI:29108"/>
    </ligand>
</feature>
<evidence type="ECO:0000256" key="5">
    <source>
        <dbReference type="ARBA" id="ARBA00022525"/>
    </source>
</evidence>
<protein>
    <recommendedName>
        <fullName evidence="4">tripeptidyl-peptidase II</fullName>
        <ecNumber evidence="4">3.4.14.10</ecNumber>
    </recommendedName>
</protein>
<proteinExistence type="predicted"/>
<evidence type="ECO:0000313" key="18">
    <source>
        <dbReference type="Proteomes" id="UP000738359"/>
    </source>
</evidence>
<feature type="binding site" evidence="15">
    <location>
        <position position="382"/>
    </location>
    <ligand>
        <name>Ca(2+)</name>
        <dbReference type="ChEBI" id="CHEBI:29108"/>
    </ligand>
</feature>
<evidence type="ECO:0000256" key="9">
    <source>
        <dbReference type="ARBA" id="ARBA00022801"/>
    </source>
</evidence>
<gene>
    <name evidence="17" type="ORF">BGZ70_007381</name>
</gene>
<organism evidence="17 18">
    <name type="scientific">Mortierella alpina</name>
    <name type="common">Oleaginous fungus</name>
    <name type="synonym">Mortierella renispora</name>
    <dbReference type="NCBI Taxonomy" id="64518"/>
    <lineage>
        <taxon>Eukaryota</taxon>
        <taxon>Fungi</taxon>
        <taxon>Fungi incertae sedis</taxon>
        <taxon>Mucoromycota</taxon>
        <taxon>Mortierellomycotina</taxon>
        <taxon>Mortierellomycetes</taxon>
        <taxon>Mortierellales</taxon>
        <taxon>Mortierellaceae</taxon>
        <taxon>Mortierella</taxon>
    </lineage>
</organism>
<reference evidence="17" key="1">
    <citation type="journal article" date="2020" name="Fungal Divers.">
        <title>Resolving the Mortierellaceae phylogeny through synthesis of multi-gene phylogenetics and phylogenomics.</title>
        <authorList>
            <person name="Vandepol N."/>
            <person name="Liber J."/>
            <person name="Desiro A."/>
            <person name="Na H."/>
            <person name="Kennedy M."/>
            <person name="Barry K."/>
            <person name="Grigoriev I.V."/>
            <person name="Miller A.N."/>
            <person name="O'Donnell K."/>
            <person name="Stajich J.E."/>
            <person name="Bonito G."/>
        </authorList>
    </citation>
    <scope>NUCLEOTIDE SEQUENCE</scope>
    <source>
        <strain evidence="17">CK1249</strain>
    </source>
</reference>
<feature type="binding site" evidence="15">
    <location>
        <position position="403"/>
    </location>
    <ligand>
        <name>Ca(2+)</name>
        <dbReference type="ChEBI" id="CHEBI:29108"/>
    </ligand>
</feature>
<evidence type="ECO:0000256" key="1">
    <source>
        <dbReference type="ARBA" id="ARBA00001910"/>
    </source>
</evidence>
<comment type="function">
    <text evidence="2">Secreted tripeptidyl-peptidase which degrades proteins at acidic pHs and is involved in virulence.</text>
</comment>
<keyword evidence="9 15" id="KW-0378">Hydrolase</keyword>
<evidence type="ECO:0000256" key="4">
    <source>
        <dbReference type="ARBA" id="ARBA00012462"/>
    </source>
</evidence>
<feature type="active site" description="Charge relay system" evidence="15">
    <location>
        <position position="125"/>
    </location>
</feature>
<dbReference type="InterPro" id="IPR030400">
    <property type="entry name" value="Sedolisin_dom"/>
</dbReference>
<feature type="active site" description="Charge relay system" evidence="15">
    <location>
        <position position="129"/>
    </location>
</feature>
<feature type="domain" description="Peptidase S53" evidence="16">
    <location>
        <begin position="48"/>
        <end position="423"/>
    </location>
</feature>
<evidence type="ECO:0000256" key="11">
    <source>
        <dbReference type="ARBA" id="ARBA00022837"/>
    </source>
</evidence>
<dbReference type="FunFam" id="3.40.50.200:FF:000015">
    <property type="entry name" value="Tripeptidyl peptidase A"/>
    <property type="match status" value="1"/>
</dbReference>
<evidence type="ECO:0000256" key="14">
    <source>
        <dbReference type="ARBA" id="ARBA00023180"/>
    </source>
</evidence>
<comment type="cofactor">
    <cofactor evidence="15">
        <name>Ca(2+)</name>
        <dbReference type="ChEBI" id="CHEBI:29108"/>
    </cofactor>
    <text evidence="15">Binds 1 Ca(2+) ion per subunit.</text>
</comment>
<evidence type="ECO:0000256" key="12">
    <source>
        <dbReference type="ARBA" id="ARBA00023026"/>
    </source>
</evidence>
<comment type="caution">
    <text evidence="17">The sequence shown here is derived from an EMBL/GenBank/DDBJ whole genome shotgun (WGS) entry which is preliminary data.</text>
</comment>
<keyword evidence="14" id="KW-0325">Glycoprotein</keyword>
<dbReference type="GO" id="GO:0008240">
    <property type="term" value="F:tripeptidyl-peptidase activity"/>
    <property type="evidence" value="ECO:0007669"/>
    <property type="project" value="UniProtKB-EC"/>
</dbReference>
<sequence length="424" mass="45113">MVIDLSTPGHPTYGQHMTQDEINDIINPSKESAQLVLEWLKLSGIDAVHDGQSVKAEITIAQAQAYSCLRKGDAVLAVAGFLGEYGNRADLQTFFKSFRPDFLGLSYRTISIRGGLDDQSKPGVEANLDIQYAAALANPEAVTYYTVGELMPEFTPDKNTPTNMNEPYEEFLDDFLAASNPPTTLSISYADYEQTVPKSYAERVCNQFAQLGARGTTVLVASGDYGVGGNSSTASCVTNDGKSAYRFLPLFPASCPFVTSVGGTVGMAPERAVSFSGGGFSEYFSQPTYQQSNVSPYLNNLGPKYSGLFNSAGRAYPDVAAQGDHFQIVVNGTVRSIGGTSASTPVFAAVVWNINNQRQAQGKPPLGFLNPFLYSHSEALNDIVLGSNPGCGTPGFSATAGWDPATGLGTPDLNKLMEVLASST</sequence>
<dbReference type="AlphaFoldDB" id="A0A9P6J5Z9"/>
<keyword evidence="11 15" id="KW-0106">Calcium</keyword>
<keyword evidence="7 15" id="KW-0479">Metal-binding</keyword>
<evidence type="ECO:0000256" key="13">
    <source>
        <dbReference type="ARBA" id="ARBA00023145"/>
    </source>
</evidence>
<dbReference type="EMBL" id="JAAAHY010000463">
    <property type="protein sequence ID" value="KAF9963495.1"/>
    <property type="molecule type" value="Genomic_DNA"/>
</dbReference>
<dbReference type="Proteomes" id="UP000738359">
    <property type="component" value="Unassembled WGS sequence"/>
</dbReference>
<accession>A0A9P6J5Z9</accession>
<keyword evidence="13" id="KW-0865">Zymogen</keyword>
<dbReference type="Gene3D" id="3.40.50.200">
    <property type="entry name" value="Peptidase S8/S53 domain"/>
    <property type="match status" value="1"/>
</dbReference>
<dbReference type="OrthoDB" id="409122at2759"/>
<evidence type="ECO:0000256" key="2">
    <source>
        <dbReference type="ARBA" id="ARBA00002451"/>
    </source>
</evidence>
<evidence type="ECO:0000256" key="6">
    <source>
        <dbReference type="ARBA" id="ARBA00022670"/>
    </source>
</evidence>
<comment type="catalytic activity">
    <reaction evidence="1">
        <text>Release of an N-terminal tripeptide from a polypeptide.</text>
        <dbReference type="EC" id="3.4.14.10"/>
    </reaction>
</comment>
<dbReference type="InterPro" id="IPR023828">
    <property type="entry name" value="Peptidase_S8_Ser-AS"/>
</dbReference>
<dbReference type="GO" id="GO:0006508">
    <property type="term" value="P:proteolysis"/>
    <property type="evidence" value="ECO:0007669"/>
    <property type="project" value="UniProtKB-KW"/>
</dbReference>
<dbReference type="Pfam" id="PF09286">
    <property type="entry name" value="Pro-kuma_activ"/>
    <property type="match status" value="1"/>
</dbReference>
<feature type="active site" description="Charge relay system" evidence="15">
    <location>
        <position position="341"/>
    </location>
</feature>
<comment type="subcellular location">
    <subcellularLocation>
        <location evidence="3">Secreted</location>
        <location evidence="3">Extracellular space</location>
    </subcellularLocation>
</comment>
<dbReference type="GO" id="GO:0005576">
    <property type="term" value="C:extracellular region"/>
    <property type="evidence" value="ECO:0007669"/>
    <property type="project" value="UniProtKB-SubCell"/>
</dbReference>
<evidence type="ECO:0000256" key="7">
    <source>
        <dbReference type="ARBA" id="ARBA00022723"/>
    </source>
</evidence>